<keyword evidence="3" id="KW-1185">Reference proteome</keyword>
<comment type="caution">
    <text evidence="2">The sequence shown here is derived from an EMBL/GenBank/DDBJ whole genome shotgun (WGS) entry which is preliminary data.</text>
</comment>
<organism evidence="2 3">
    <name type="scientific">Discostella pseudostelligera</name>
    <dbReference type="NCBI Taxonomy" id="259834"/>
    <lineage>
        <taxon>Eukaryota</taxon>
        <taxon>Sar</taxon>
        <taxon>Stramenopiles</taxon>
        <taxon>Ochrophyta</taxon>
        <taxon>Bacillariophyta</taxon>
        <taxon>Coscinodiscophyceae</taxon>
        <taxon>Thalassiosirophycidae</taxon>
        <taxon>Stephanodiscales</taxon>
        <taxon>Stephanodiscaceae</taxon>
        <taxon>Discostella</taxon>
    </lineage>
</organism>
<evidence type="ECO:0000313" key="2">
    <source>
        <dbReference type="EMBL" id="KAL3756823.1"/>
    </source>
</evidence>
<dbReference type="InterPro" id="IPR043198">
    <property type="entry name" value="Cyclin/Ssn8"/>
</dbReference>
<dbReference type="Proteomes" id="UP001530293">
    <property type="component" value="Unassembled WGS sequence"/>
</dbReference>
<dbReference type="SUPFAM" id="SSF47954">
    <property type="entry name" value="Cyclin-like"/>
    <property type="match status" value="2"/>
</dbReference>
<name>A0ABD3LZC0_9STRA</name>
<protein>
    <recommendedName>
        <fullName evidence="4">Cyclin H</fullName>
    </recommendedName>
</protein>
<accession>A0ABD3LZC0</accession>
<dbReference type="EMBL" id="JALLBG020000290">
    <property type="protein sequence ID" value="KAL3756823.1"/>
    <property type="molecule type" value="Genomic_DNA"/>
</dbReference>
<gene>
    <name evidence="2" type="ORF">ACHAWU_007788</name>
</gene>
<evidence type="ECO:0000313" key="3">
    <source>
        <dbReference type="Proteomes" id="UP001530293"/>
    </source>
</evidence>
<evidence type="ECO:0000256" key="1">
    <source>
        <dbReference type="SAM" id="MobiDB-lite"/>
    </source>
</evidence>
<feature type="region of interest" description="Disordered" evidence="1">
    <location>
        <begin position="101"/>
        <end position="123"/>
    </location>
</feature>
<feature type="region of interest" description="Disordered" evidence="1">
    <location>
        <begin position="23"/>
        <end position="70"/>
    </location>
</feature>
<sequence length="436" mass="47904">MRYEESTQANKWQLSSQLELNSLRERANRRARDALSGGGGGSGSGDVQMDDATKEGAAADGDGNSQDESKSLCHVYGFSKTRGNRPKELAADDDYSAQQPLLQNESDPNYGPTNTSKSRGNHPLLTPADEAALISFYCSKIPLLIGPNALLSRCRRDAKAAATACLLFRRFYLSNSVMMHDPKSMLAAAAFLASKVEDCMILVGYLEQGTKEMDAPVPLNEVLDAEINLIEGIDFELLVFSPYKTVLSYTEDLRTFLKTDRGMKLISFPPDQDGVEVRRQLVGEDLRPILDAAMKICEDVVVSDLPLLFAPGEIGLAALMVANEYVSTTFSVDGNDNGESSRCPRIDIMGYVRSRFHTNESEVKVDAAAIDAVTRRVSKLGQLIRELKEGKHGCGNYELDLETLKGINKKLKKCRAWGLSDKKSGTKKKKRKLDST</sequence>
<feature type="compositionally biased region" description="Basic and acidic residues" evidence="1">
    <location>
        <begin position="23"/>
        <end position="33"/>
    </location>
</feature>
<proteinExistence type="predicted"/>
<dbReference type="AlphaFoldDB" id="A0ABD3LZC0"/>
<dbReference type="InterPro" id="IPR036915">
    <property type="entry name" value="Cyclin-like_sf"/>
</dbReference>
<dbReference type="CDD" id="cd20524">
    <property type="entry name" value="CYCLIN_CCNH_rpt1"/>
    <property type="match status" value="1"/>
</dbReference>
<feature type="compositionally biased region" description="Polar residues" evidence="1">
    <location>
        <begin position="101"/>
        <end position="118"/>
    </location>
</feature>
<evidence type="ECO:0008006" key="4">
    <source>
        <dbReference type="Google" id="ProtNLM"/>
    </source>
</evidence>
<reference evidence="2 3" key="1">
    <citation type="submission" date="2024-10" db="EMBL/GenBank/DDBJ databases">
        <title>Updated reference genomes for cyclostephanoid diatoms.</title>
        <authorList>
            <person name="Roberts W.R."/>
            <person name="Alverson A.J."/>
        </authorList>
    </citation>
    <scope>NUCLEOTIDE SEQUENCE [LARGE SCALE GENOMIC DNA]</scope>
    <source>
        <strain evidence="2 3">AJA232-27</strain>
    </source>
</reference>
<dbReference type="PANTHER" id="PTHR10026">
    <property type="entry name" value="CYCLIN"/>
    <property type="match status" value="1"/>
</dbReference>
<dbReference type="Gene3D" id="1.10.472.10">
    <property type="entry name" value="Cyclin-like"/>
    <property type="match status" value="2"/>
</dbReference>